<sequence>MAEHRFEDFNGLVIFRRNYKEKDMLVKILTDCFGKKMFYLRGANSPRFRMAAAILPFTKAEYGGDIRDDGLSFLNNVKSASQFQAISNDLFLNAYATYILNLIDVAFPDSQPLGFWYGRIEQALTLIDEGFDAAMITHIIEIQLLQVFGVQPHLESCVVCGRTDLAFDYSESYGGLLCQRHWHLDPNRLHANSRAIYYLRLFSVIDLFKIQSVTVKPETEAALKAIVDQIYQNSVGLVLKSKQFIDKMFTFDSAMPKLKKVAPEIDRSSKDD</sequence>
<comment type="function">
    <text evidence="7">Involved in DNA repair and RecF pathway recombination.</text>
</comment>
<dbReference type="eggNOG" id="COG1381">
    <property type="taxonomic scope" value="Bacteria"/>
</dbReference>
<dbReference type="EMBL" id="AZEX01000023">
    <property type="protein sequence ID" value="KRL61284.1"/>
    <property type="molecule type" value="Genomic_DNA"/>
</dbReference>
<dbReference type="GO" id="GO:0043590">
    <property type="term" value="C:bacterial nucleoid"/>
    <property type="evidence" value="ECO:0007669"/>
    <property type="project" value="TreeGrafter"/>
</dbReference>
<proteinExistence type="inferred from homology"/>
<evidence type="ECO:0000256" key="3">
    <source>
        <dbReference type="ARBA" id="ARBA00022763"/>
    </source>
</evidence>
<dbReference type="InterPro" id="IPR022572">
    <property type="entry name" value="DNA_rep/recomb_RecO_N"/>
</dbReference>
<dbReference type="HAMAP" id="MF_00201">
    <property type="entry name" value="RecO"/>
    <property type="match status" value="1"/>
</dbReference>
<dbReference type="Pfam" id="PF11967">
    <property type="entry name" value="RecO_N"/>
    <property type="match status" value="1"/>
</dbReference>
<dbReference type="GO" id="GO:0006302">
    <property type="term" value="P:double-strand break repair"/>
    <property type="evidence" value="ECO:0007669"/>
    <property type="project" value="TreeGrafter"/>
</dbReference>
<dbReference type="STRING" id="1423747.FC69_GL000862"/>
<dbReference type="InterPro" id="IPR003717">
    <property type="entry name" value="RecO"/>
</dbReference>
<protein>
    <recommendedName>
        <fullName evidence="2 7">DNA repair protein RecO</fullName>
    </recommendedName>
    <alternativeName>
        <fullName evidence="6 7">Recombination protein O</fullName>
    </alternativeName>
</protein>
<dbReference type="AlphaFoldDB" id="A0A0R1S137"/>
<dbReference type="InterPro" id="IPR012340">
    <property type="entry name" value="NA-bd_OB-fold"/>
</dbReference>
<evidence type="ECO:0000256" key="4">
    <source>
        <dbReference type="ARBA" id="ARBA00023172"/>
    </source>
</evidence>
<comment type="caution">
    <text evidence="9">The sequence shown here is derived from an EMBL/GenBank/DDBJ whole genome shotgun (WGS) entry which is preliminary data.</text>
</comment>
<evidence type="ECO:0000256" key="6">
    <source>
        <dbReference type="ARBA" id="ARBA00033409"/>
    </source>
</evidence>
<dbReference type="PANTHER" id="PTHR33991">
    <property type="entry name" value="DNA REPAIR PROTEIN RECO"/>
    <property type="match status" value="1"/>
</dbReference>
<evidence type="ECO:0000256" key="1">
    <source>
        <dbReference type="ARBA" id="ARBA00007452"/>
    </source>
</evidence>
<comment type="similarity">
    <text evidence="1 7">Belongs to the RecO family.</text>
</comment>
<dbReference type="PANTHER" id="PTHR33991:SF1">
    <property type="entry name" value="DNA REPAIR PROTEIN RECO"/>
    <property type="match status" value="1"/>
</dbReference>
<dbReference type="SUPFAM" id="SSF50249">
    <property type="entry name" value="Nucleic acid-binding proteins"/>
    <property type="match status" value="1"/>
</dbReference>
<reference evidence="9 10" key="1">
    <citation type="journal article" date="2015" name="Genome Announc.">
        <title>Expanding the biotechnology potential of lactobacilli through comparative genomics of 213 strains and associated genera.</title>
        <authorList>
            <person name="Sun Z."/>
            <person name="Harris H.M."/>
            <person name="McCann A."/>
            <person name="Guo C."/>
            <person name="Argimon S."/>
            <person name="Zhang W."/>
            <person name="Yang X."/>
            <person name="Jeffery I.B."/>
            <person name="Cooney J.C."/>
            <person name="Kagawa T.F."/>
            <person name="Liu W."/>
            <person name="Song Y."/>
            <person name="Salvetti E."/>
            <person name="Wrobel A."/>
            <person name="Rasinkangas P."/>
            <person name="Parkhill J."/>
            <person name="Rea M.C."/>
            <person name="O'Sullivan O."/>
            <person name="Ritari J."/>
            <person name="Douillard F.P."/>
            <person name="Paul Ross R."/>
            <person name="Yang R."/>
            <person name="Briner A.E."/>
            <person name="Felis G.E."/>
            <person name="de Vos W.M."/>
            <person name="Barrangou R."/>
            <person name="Klaenhammer T.R."/>
            <person name="Caufield P.W."/>
            <person name="Cui Y."/>
            <person name="Zhang H."/>
            <person name="O'Toole P.W."/>
        </authorList>
    </citation>
    <scope>NUCLEOTIDE SEQUENCE [LARGE SCALE GENOMIC DNA]</scope>
    <source>
        <strain evidence="9 10">DSM 14340</strain>
    </source>
</reference>
<keyword evidence="5 7" id="KW-0234">DNA repair</keyword>
<dbReference type="Gene3D" id="2.40.50.140">
    <property type="entry name" value="Nucleic acid-binding proteins"/>
    <property type="match status" value="1"/>
</dbReference>
<dbReference type="RefSeq" id="WP_025083289.1">
    <property type="nucleotide sequence ID" value="NZ_AZEX01000023.1"/>
</dbReference>
<gene>
    <name evidence="7" type="primary">recO</name>
    <name evidence="9" type="ORF">FC69_GL000862</name>
</gene>
<dbReference type="Gene3D" id="6.20.220.20">
    <property type="entry name" value="Recombination protein O, zinc-binding domain"/>
    <property type="match status" value="1"/>
</dbReference>
<dbReference type="Pfam" id="PF02565">
    <property type="entry name" value="RecO_C"/>
    <property type="match status" value="1"/>
</dbReference>
<dbReference type="InterPro" id="IPR037278">
    <property type="entry name" value="ARFGAP/RecO"/>
</dbReference>
<evidence type="ECO:0000256" key="2">
    <source>
        <dbReference type="ARBA" id="ARBA00021310"/>
    </source>
</evidence>
<organism evidence="9 10">
    <name type="scientific">Latilactobacillus fuchuensis DSM 14340 = JCM 11249</name>
    <dbReference type="NCBI Taxonomy" id="1423747"/>
    <lineage>
        <taxon>Bacteria</taxon>
        <taxon>Bacillati</taxon>
        <taxon>Bacillota</taxon>
        <taxon>Bacilli</taxon>
        <taxon>Lactobacillales</taxon>
        <taxon>Lactobacillaceae</taxon>
        <taxon>Latilactobacillus</taxon>
    </lineage>
</organism>
<dbReference type="SUPFAM" id="SSF57863">
    <property type="entry name" value="ArfGap/RecO-like zinc finger"/>
    <property type="match status" value="1"/>
</dbReference>
<evidence type="ECO:0000313" key="9">
    <source>
        <dbReference type="EMBL" id="KRL61284.1"/>
    </source>
</evidence>
<evidence type="ECO:0000259" key="8">
    <source>
        <dbReference type="Pfam" id="PF11967"/>
    </source>
</evidence>
<dbReference type="GO" id="GO:0006310">
    <property type="term" value="P:DNA recombination"/>
    <property type="evidence" value="ECO:0007669"/>
    <property type="project" value="UniProtKB-UniRule"/>
</dbReference>
<dbReference type="InterPro" id="IPR042242">
    <property type="entry name" value="RecO_C"/>
</dbReference>
<evidence type="ECO:0000256" key="7">
    <source>
        <dbReference type="HAMAP-Rule" id="MF_00201"/>
    </source>
</evidence>
<accession>A0A0R1S137</accession>
<evidence type="ECO:0000256" key="5">
    <source>
        <dbReference type="ARBA" id="ARBA00023204"/>
    </source>
</evidence>
<dbReference type="NCBIfam" id="TIGR00613">
    <property type="entry name" value="reco"/>
    <property type="match status" value="1"/>
</dbReference>
<dbReference type="Proteomes" id="UP000051264">
    <property type="component" value="Unassembled WGS sequence"/>
</dbReference>
<dbReference type="OrthoDB" id="9797083at2"/>
<evidence type="ECO:0000313" key="10">
    <source>
        <dbReference type="Proteomes" id="UP000051264"/>
    </source>
</evidence>
<feature type="domain" description="DNA replication/recombination mediator RecO N-terminal" evidence="8">
    <location>
        <begin position="9"/>
        <end position="83"/>
    </location>
</feature>
<dbReference type="Gene3D" id="1.20.1440.120">
    <property type="entry name" value="Recombination protein O, C-terminal domain"/>
    <property type="match status" value="1"/>
</dbReference>
<name>A0A0R1S137_9LACO</name>
<keyword evidence="4 7" id="KW-0233">DNA recombination</keyword>
<keyword evidence="3 7" id="KW-0227">DNA damage</keyword>
<dbReference type="PATRIC" id="fig|1423747.3.peg.880"/>